<accession>A0A7S0WKY1</accession>
<evidence type="ECO:0000256" key="1">
    <source>
        <dbReference type="ARBA" id="ARBA00004141"/>
    </source>
</evidence>
<evidence type="ECO:0008006" key="9">
    <source>
        <dbReference type="Google" id="ProtNLM"/>
    </source>
</evidence>
<keyword evidence="3 7" id="KW-0812">Transmembrane</keyword>
<evidence type="ECO:0000256" key="3">
    <source>
        <dbReference type="ARBA" id="ARBA00022692"/>
    </source>
</evidence>
<feature type="transmembrane region" description="Helical" evidence="7">
    <location>
        <begin position="39"/>
        <end position="60"/>
    </location>
</feature>
<feature type="compositionally biased region" description="Polar residues" evidence="6">
    <location>
        <begin position="336"/>
        <end position="350"/>
    </location>
</feature>
<name>A0A7S0WKY1_9CHLO</name>
<dbReference type="GO" id="GO:0000139">
    <property type="term" value="C:Golgi membrane"/>
    <property type="evidence" value="ECO:0007669"/>
    <property type="project" value="InterPro"/>
</dbReference>
<dbReference type="PIRSF" id="PIRSF005799">
    <property type="entry name" value="UDP-gal_transpt"/>
    <property type="match status" value="1"/>
</dbReference>
<comment type="similarity">
    <text evidence="2">Belongs to the nucleotide-sugar transporter family. CMP-Sialate:CMP antiporter (TC 2.A.7.12) subfamily.</text>
</comment>
<dbReference type="Pfam" id="PF04142">
    <property type="entry name" value="Nuc_sug_transp"/>
    <property type="match status" value="1"/>
</dbReference>
<protein>
    <recommendedName>
        <fullName evidence="9">CMP-sialic acid transporter</fullName>
    </recommendedName>
</protein>
<dbReference type="PANTHER" id="PTHR10231">
    <property type="entry name" value="NUCLEOTIDE-SUGAR TRANSMEMBRANE TRANSPORTER"/>
    <property type="match status" value="1"/>
</dbReference>
<dbReference type="AlphaFoldDB" id="A0A7S0WKY1"/>
<dbReference type="SUPFAM" id="SSF103481">
    <property type="entry name" value="Multidrug resistance efflux transporter EmrE"/>
    <property type="match status" value="1"/>
</dbReference>
<feature type="transmembrane region" description="Helical" evidence="7">
    <location>
        <begin position="80"/>
        <end position="101"/>
    </location>
</feature>
<dbReference type="NCBIfam" id="TIGR00803">
    <property type="entry name" value="nst"/>
    <property type="match status" value="1"/>
</dbReference>
<feature type="transmembrane region" description="Helical" evidence="7">
    <location>
        <begin position="290"/>
        <end position="308"/>
    </location>
</feature>
<feature type="transmembrane region" description="Helical" evidence="7">
    <location>
        <begin position="235"/>
        <end position="256"/>
    </location>
</feature>
<dbReference type="InterPro" id="IPR037185">
    <property type="entry name" value="EmrE-like"/>
</dbReference>
<feature type="transmembrane region" description="Helical" evidence="7">
    <location>
        <begin position="199"/>
        <end position="215"/>
    </location>
</feature>
<sequence>MAPLNKQTVTAALILTVATSAQSLLTTGSKNAQGKYDYNVATVPLLAELLKLIVSSLLLYQEYRRNPNLKMTTDLHSVMLYPIPSIIYLGHHSITFPLLAYVDPSTYQILGNLKIVTTGLAAKFILGKRLSQLKWLALVLLTLGATTSQISSGKGDSLFAAPMMGYALGVLNALLSAFAGVYTEFLMKKNDDSLHWQNIQLYSFGVLFNVLRLTAEDLSSNFHNGAWPIIMFDGYTFITYLVVANLAFSGLLVSFVMKYADTIAKVFATSLAMMMTPFAAYLLFDLKPSLALLIGISIACMAVHLYYANPKDLTEIRQTPESLKSISVAAHGISSSQSLRPVDGSNSLGSRRNKASDMSESLLPASTNSTTAASSAAAATAAE</sequence>
<evidence type="ECO:0000313" key="8">
    <source>
        <dbReference type="EMBL" id="CAD8671222.1"/>
    </source>
</evidence>
<feature type="transmembrane region" description="Helical" evidence="7">
    <location>
        <begin position="263"/>
        <end position="284"/>
    </location>
</feature>
<feature type="transmembrane region" description="Helical" evidence="7">
    <location>
        <begin position="163"/>
        <end position="187"/>
    </location>
</feature>
<proteinExistence type="inferred from homology"/>
<evidence type="ECO:0000256" key="4">
    <source>
        <dbReference type="ARBA" id="ARBA00022989"/>
    </source>
</evidence>
<keyword evidence="4 7" id="KW-1133">Transmembrane helix</keyword>
<reference evidence="8" key="1">
    <citation type="submission" date="2021-01" db="EMBL/GenBank/DDBJ databases">
        <authorList>
            <person name="Corre E."/>
            <person name="Pelletier E."/>
            <person name="Niang G."/>
            <person name="Scheremetjew M."/>
            <person name="Finn R."/>
            <person name="Kale V."/>
            <person name="Holt S."/>
            <person name="Cochrane G."/>
            <person name="Meng A."/>
            <person name="Brown T."/>
            <person name="Cohen L."/>
        </authorList>
    </citation>
    <scope>NUCLEOTIDE SEQUENCE</scope>
    <source>
        <strain evidence="8">CCMP722</strain>
    </source>
</reference>
<keyword evidence="5 7" id="KW-0472">Membrane</keyword>
<evidence type="ECO:0000256" key="2">
    <source>
        <dbReference type="ARBA" id="ARBA00006447"/>
    </source>
</evidence>
<dbReference type="EMBL" id="HBFA01021148">
    <property type="protein sequence ID" value="CAD8671222.1"/>
    <property type="molecule type" value="Transcribed_RNA"/>
</dbReference>
<feature type="region of interest" description="Disordered" evidence="6">
    <location>
        <begin position="336"/>
        <end position="383"/>
    </location>
</feature>
<dbReference type="GO" id="GO:0015165">
    <property type="term" value="F:pyrimidine nucleotide-sugar transmembrane transporter activity"/>
    <property type="evidence" value="ECO:0007669"/>
    <property type="project" value="InterPro"/>
</dbReference>
<evidence type="ECO:0000256" key="7">
    <source>
        <dbReference type="SAM" id="Phobius"/>
    </source>
</evidence>
<evidence type="ECO:0000256" key="6">
    <source>
        <dbReference type="SAM" id="MobiDB-lite"/>
    </source>
</evidence>
<evidence type="ECO:0000256" key="5">
    <source>
        <dbReference type="ARBA" id="ARBA00023136"/>
    </source>
</evidence>
<feature type="compositionally biased region" description="Low complexity" evidence="6">
    <location>
        <begin position="365"/>
        <end position="383"/>
    </location>
</feature>
<dbReference type="InterPro" id="IPR007271">
    <property type="entry name" value="Nuc_sug_transpt"/>
</dbReference>
<organism evidence="8">
    <name type="scientific">Pyramimonas obovata</name>
    <dbReference type="NCBI Taxonomy" id="1411642"/>
    <lineage>
        <taxon>Eukaryota</taxon>
        <taxon>Viridiplantae</taxon>
        <taxon>Chlorophyta</taxon>
        <taxon>Pyramimonadophyceae</taxon>
        <taxon>Pyramimonadales</taxon>
        <taxon>Pyramimonadaceae</taxon>
        <taxon>Pyramimonas</taxon>
        <taxon>Pyramimonas incertae sedis</taxon>
    </lineage>
</organism>
<comment type="subcellular location">
    <subcellularLocation>
        <location evidence="1">Membrane</location>
        <topology evidence="1">Multi-pass membrane protein</topology>
    </subcellularLocation>
</comment>
<gene>
    <name evidence="8" type="ORF">POBO1169_LOCUS10795</name>
</gene>